<dbReference type="HOGENOM" id="CLU_2510853_0_0_6"/>
<sequence length="85" mass="9559">MTRHKLVPEGPTTASMPPTVTVATMPILTNTSAVRLAKKILPHSVFRLVSSTKNSHSCCYTNFYLFAYVLPYQKSTNNVWVYSHI</sequence>
<dbReference type="EMBL" id="CP000681">
    <property type="protein sequence ID" value="ABP75348.1"/>
    <property type="molecule type" value="Genomic_DNA"/>
</dbReference>
<evidence type="ECO:0000313" key="1">
    <source>
        <dbReference type="EMBL" id="ABP75348.1"/>
    </source>
</evidence>
<dbReference type="KEGG" id="spc:Sputcn32_1623"/>
<protein>
    <submittedName>
        <fullName evidence="1">Uncharacterized protein</fullName>
    </submittedName>
</protein>
<gene>
    <name evidence="1" type="ordered locus">Sputcn32_1623</name>
</gene>
<name>A4Y5W5_SHEPC</name>
<dbReference type="AlphaFoldDB" id="A4Y5W5"/>
<reference evidence="1" key="1">
    <citation type="submission" date="2007-04" db="EMBL/GenBank/DDBJ databases">
        <title>Complete sequence of Shewanella putrefaciens CN-32.</title>
        <authorList>
            <consortium name="US DOE Joint Genome Institute"/>
            <person name="Copeland A."/>
            <person name="Lucas S."/>
            <person name="Lapidus A."/>
            <person name="Barry K."/>
            <person name="Detter J.C."/>
            <person name="Glavina del Rio T."/>
            <person name="Hammon N."/>
            <person name="Israni S."/>
            <person name="Dalin E."/>
            <person name="Tice H."/>
            <person name="Pitluck S."/>
            <person name="Chain P."/>
            <person name="Malfatti S."/>
            <person name="Shin M."/>
            <person name="Vergez L."/>
            <person name="Schmutz J."/>
            <person name="Larimer F."/>
            <person name="Land M."/>
            <person name="Hauser L."/>
            <person name="Kyrpides N."/>
            <person name="Mikhailova N."/>
            <person name="Romine M.F."/>
            <person name="Fredrickson J."/>
            <person name="Tiedje J."/>
            <person name="Richardson P."/>
        </authorList>
    </citation>
    <scope>NUCLEOTIDE SEQUENCE [LARGE SCALE GENOMIC DNA]</scope>
    <source>
        <strain evidence="1">CN-32</strain>
    </source>
</reference>
<proteinExistence type="predicted"/>
<dbReference type="STRING" id="319224.Sputcn32_1623"/>
<organism evidence="1">
    <name type="scientific">Shewanella putrefaciens (strain CN-32 / ATCC BAA-453)</name>
    <dbReference type="NCBI Taxonomy" id="319224"/>
    <lineage>
        <taxon>Bacteria</taxon>
        <taxon>Pseudomonadati</taxon>
        <taxon>Pseudomonadota</taxon>
        <taxon>Gammaproteobacteria</taxon>
        <taxon>Alteromonadales</taxon>
        <taxon>Shewanellaceae</taxon>
        <taxon>Shewanella</taxon>
    </lineage>
</organism>
<accession>A4Y5W5</accession>